<protein>
    <recommendedName>
        <fullName evidence="6">Octanoyl-[acyl-carrier-protein]:protein N-octanoyltransferase LIPT2, mitochondrial</fullName>
        <ecNumber evidence="6">2.3.1.181</ecNumber>
    </recommendedName>
</protein>
<feature type="site" description="Lowers pKa of active site Cys" evidence="9">
    <location>
        <position position="166"/>
    </location>
</feature>
<dbReference type="HAMAP" id="MF_00013">
    <property type="entry name" value="LipB"/>
    <property type="match status" value="1"/>
</dbReference>
<feature type="active site" description="Acyl-thioester intermediate" evidence="7">
    <location>
        <position position="200"/>
    </location>
</feature>
<evidence type="ECO:0000313" key="12">
    <source>
        <dbReference type="WBParaSite" id="PgR006_g128_t01"/>
    </source>
</evidence>
<evidence type="ECO:0000259" key="10">
    <source>
        <dbReference type="PROSITE" id="PS51733"/>
    </source>
</evidence>
<feature type="binding site" evidence="8">
    <location>
        <begin position="90"/>
        <end position="97"/>
    </location>
    <ligand>
        <name>substrate</name>
    </ligand>
</feature>
<evidence type="ECO:0000313" key="11">
    <source>
        <dbReference type="Proteomes" id="UP000887569"/>
    </source>
</evidence>
<keyword evidence="4 6" id="KW-0808">Transferase</keyword>
<dbReference type="Proteomes" id="UP000887569">
    <property type="component" value="Unplaced"/>
</dbReference>
<evidence type="ECO:0000256" key="9">
    <source>
        <dbReference type="PIRSR" id="PIRSR016262-3"/>
    </source>
</evidence>
<dbReference type="PROSITE" id="PS51733">
    <property type="entry name" value="BPL_LPL_CATALYTIC"/>
    <property type="match status" value="1"/>
</dbReference>
<comment type="subcellular location">
    <subcellularLocation>
        <location evidence="1 6">Mitochondrion</location>
    </subcellularLocation>
</comment>
<dbReference type="GO" id="GO:0009249">
    <property type="term" value="P:protein lipoylation"/>
    <property type="evidence" value="ECO:0007669"/>
    <property type="project" value="InterPro"/>
</dbReference>
<dbReference type="InterPro" id="IPR020605">
    <property type="entry name" value="Octanoyltransferase_CS"/>
</dbReference>
<dbReference type="PROSITE" id="PS01313">
    <property type="entry name" value="LIPB"/>
    <property type="match status" value="1"/>
</dbReference>
<dbReference type="SUPFAM" id="SSF55681">
    <property type="entry name" value="Class II aaRS and biotin synthetases"/>
    <property type="match status" value="1"/>
</dbReference>
<dbReference type="InterPro" id="IPR045864">
    <property type="entry name" value="aa-tRNA-synth_II/BPL/LPL"/>
</dbReference>
<reference evidence="12 13" key="1">
    <citation type="submission" date="2022-11" db="UniProtKB">
        <authorList>
            <consortium name="WormBaseParasite"/>
        </authorList>
    </citation>
    <scope>IDENTIFICATION</scope>
</reference>
<feature type="domain" description="BPL/LPL catalytic" evidence="10">
    <location>
        <begin position="46"/>
        <end position="239"/>
    </location>
</feature>
<organism evidence="11 12">
    <name type="scientific">Parascaris univalens</name>
    <name type="common">Nematode worm</name>
    <dbReference type="NCBI Taxonomy" id="6257"/>
    <lineage>
        <taxon>Eukaryota</taxon>
        <taxon>Metazoa</taxon>
        <taxon>Ecdysozoa</taxon>
        <taxon>Nematoda</taxon>
        <taxon>Chromadorea</taxon>
        <taxon>Rhabditida</taxon>
        <taxon>Spirurina</taxon>
        <taxon>Ascaridomorpha</taxon>
        <taxon>Ascaridoidea</taxon>
        <taxon>Ascarididae</taxon>
        <taxon>Parascaris</taxon>
    </lineage>
</organism>
<dbReference type="CDD" id="cd16444">
    <property type="entry name" value="LipB"/>
    <property type="match status" value="1"/>
</dbReference>
<dbReference type="Pfam" id="PF21948">
    <property type="entry name" value="LplA-B_cat"/>
    <property type="match status" value="1"/>
</dbReference>
<proteinExistence type="inferred from homology"/>
<dbReference type="GO" id="GO:0005739">
    <property type="term" value="C:mitochondrion"/>
    <property type="evidence" value="ECO:0007669"/>
    <property type="project" value="UniProtKB-SubCell"/>
</dbReference>
<dbReference type="WBParaSite" id="PgR006_g128_t02">
    <property type="protein sequence ID" value="PgR006_g128_t02"/>
    <property type="gene ID" value="PgR006_g128"/>
</dbReference>
<dbReference type="NCBIfam" id="NF010925">
    <property type="entry name" value="PRK14345.1"/>
    <property type="match status" value="1"/>
</dbReference>
<evidence type="ECO:0000256" key="4">
    <source>
        <dbReference type="ARBA" id="ARBA00022679"/>
    </source>
</evidence>
<comment type="similarity">
    <text evidence="3 6">Belongs to the LipB family.</text>
</comment>
<dbReference type="WBParaSite" id="PgR006_g128_t03">
    <property type="protein sequence ID" value="PgR006_g128_t03"/>
    <property type="gene ID" value="PgR006_g128"/>
</dbReference>
<comment type="catalytic activity">
    <reaction evidence="6">
        <text>octanoyl-[ACP] + L-lysyl-[protein] = N(6)-octanoyl-L-lysyl-[protein] + holo-[ACP] + H(+)</text>
        <dbReference type="Rhea" id="RHEA:17665"/>
        <dbReference type="Rhea" id="RHEA-COMP:9636"/>
        <dbReference type="Rhea" id="RHEA-COMP:9685"/>
        <dbReference type="Rhea" id="RHEA-COMP:9752"/>
        <dbReference type="Rhea" id="RHEA-COMP:9928"/>
        <dbReference type="ChEBI" id="CHEBI:15378"/>
        <dbReference type="ChEBI" id="CHEBI:29969"/>
        <dbReference type="ChEBI" id="CHEBI:64479"/>
        <dbReference type="ChEBI" id="CHEBI:78463"/>
        <dbReference type="ChEBI" id="CHEBI:78809"/>
        <dbReference type="EC" id="2.3.1.181"/>
    </reaction>
</comment>
<name>A0A915AEW2_PARUN</name>
<evidence type="ECO:0000256" key="7">
    <source>
        <dbReference type="PIRSR" id="PIRSR016262-1"/>
    </source>
</evidence>
<dbReference type="InterPro" id="IPR004143">
    <property type="entry name" value="BPL_LPL_catalytic"/>
</dbReference>
<evidence type="ECO:0000256" key="5">
    <source>
        <dbReference type="ARBA" id="ARBA00023315"/>
    </source>
</evidence>
<dbReference type="EC" id="2.3.1.181" evidence="6"/>
<dbReference type="InterPro" id="IPR000544">
    <property type="entry name" value="Octanoyltransferase"/>
</dbReference>
<keyword evidence="6" id="KW-0496">Mitochondrion</keyword>
<dbReference type="AlphaFoldDB" id="A0A915AEW2"/>
<evidence type="ECO:0000256" key="2">
    <source>
        <dbReference type="ARBA" id="ARBA00004821"/>
    </source>
</evidence>
<dbReference type="WBParaSite" id="PgR006_g128_t01">
    <property type="protein sequence ID" value="PgR006_g128_t01"/>
    <property type="gene ID" value="PgR006_g128"/>
</dbReference>
<keyword evidence="5 6" id="KW-0012">Acyltransferase</keyword>
<dbReference type="PIRSF" id="PIRSF016262">
    <property type="entry name" value="LPLase"/>
    <property type="match status" value="1"/>
</dbReference>
<evidence type="ECO:0000256" key="8">
    <source>
        <dbReference type="PIRSR" id="PIRSR016262-2"/>
    </source>
</evidence>
<comment type="pathway">
    <text evidence="2 6">Protein modification; protein lipoylation via endogenous pathway; protein N(6)-(lipoyl)lysine from octanoyl-[acyl-carrier-protein]: step 1/2.</text>
</comment>
<evidence type="ECO:0000256" key="1">
    <source>
        <dbReference type="ARBA" id="ARBA00004173"/>
    </source>
</evidence>
<dbReference type="PANTHER" id="PTHR10993:SF7">
    <property type="entry name" value="LIPOYLTRANSFERASE 2, MITOCHONDRIAL-RELATED"/>
    <property type="match status" value="1"/>
</dbReference>
<accession>A0A915AEW2</accession>
<dbReference type="FunFam" id="3.30.930.10:FF:000035">
    <property type="entry name" value="Putative lipoyltransferase 2, mitochondrial"/>
    <property type="match status" value="1"/>
</dbReference>
<evidence type="ECO:0000256" key="3">
    <source>
        <dbReference type="ARBA" id="ARBA00007907"/>
    </source>
</evidence>
<feature type="binding site" evidence="8">
    <location>
        <begin position="169"/>
        <end position="171"/>
    </location>
    <ligand>
        <name>substrate</name>
    </ligand>
</feature>
<dbReference type="PANTHER" id="PTHR10993">
    <property type="entry name" value="OCTANOYLTRANSFERASE"/>
    <property type="match status" value="1"/>
</dbReference>
<sequence>MRLTRCSLHASIEAIWLGRLNYGDALNLQRKLVDKLIQAKEAKTKCPVKNFLLLLEHAPVYTVGLRSRVYTEDEERRLKALGADFYRTDRGGLITFHGPGQLVAYPIIDLSSLSVRTEDEKTTRVGVRRFVHLVEEVIIRTVDSLGISGAHRSSDTGVWLGNGTRKIAAIGINVRRGITSHGLALNCNTDLRWFEQIVPCGLIGKEVTSLSKEMQRNVTVNEAIRPLYEQFASVYQCDISFHNALENDKLYCERLLI</sequence>
<evidence type="ECO:0000256" key="6">
    <source>
        <dbReference type="PIRNR" id="PIRNR016262"/>
    </source>
</evidence>
<feature type="binding site" evidence="8">
    <location>
        <begin position="182"/>
        <end position="184"/>
    </location>
    <ligand>
        <name>substrate</name>
    </ligand>
</feature>
<comment type="function">
    <text evidence="6">Catalyzes the transfer of endogenously produced octanoic acid from octanoyl-acyl-carrier-protein onto the lipoyl domains of lipoate-dependent enzymes. Lipoyl-ACP can also act as a substrate although octanoyl-ACP is likely to be the physiological substrate.</text>
</comment>
<dbReference type="Gene3D" id="3.30.930.10">
    <property type="entry name" value="Bira Bifunctional Protein, Domain 2"/>
    <property type="match status" value="1"/>
</dbReference>
<evidence type="ECO:0000313" key="13">
    <source>
        <dbReference type="WBParaSite" id="PgR006_g128_t02"/>
    </source>
</evidence>
<dbReference type="GO" id="GO:0033819">
    <property type="term" value="F:lipoyl(octanoyl) transferase activity"/>
    <property type="evidence" value="ECO:0007669"/>
    <property type="project" value="UniProtKB-EC"/>
</dbReference>
<keyword evidence="11" id="KW-1185">Reference proteome</keyword>
<dbReference type="NCBIfam" id="TIGR00214">
    <property type="entry name" value="lipB"/>
    <property type="match status" value="1"/>
</dbReference>